<dbReference type="GO" id="GO:0008887">
    <property type="term" value="F:glycerate kinase activity"/>
    <property type="evidence" value="ECO:0007669"/>
    <property type="project" value="InterPro"/>
</dbReference>
<dbReference type="PANTHER" id="PTHR12227">
    <property type="entry name" value="GLYCERATE KINASE"/>
    <property type="match status" value="1"/>
</dbReference>
<dbReference type="InterPro" id="IPR039760">
    <property type="entry name" value="MOFRL_protein"/>
</dbReference>
<dbReference type="InterPro" id="IPR037035">
    <property type="entry name" value="GK-like_C_sf"/>
</dbReference>
<reference evidence="2 3" key="1">
    <citation type="submission" date="2013-01" db="EMBL/GenBank/DDBJ databases">
        <authorList>
            <person name="Harkins D.M."/>
            <person name="Durkin A.S."/>
            <person name="Brinkac L.M."/>
            <person name="Haft D.H."/>
            <person name="Selengut J.D."/>
            <person name="Sanka R."/>
            <person name="DePew J."/>
            <person name="Purushe J."/>
            <person name="Picardeau M."/>
            <person name="Werts C."/>
            <person name="Goarant C."/>
            <person name="Vinetz J.M."/>
            <person name="Sutton G.G."/>
            <person name="Nierman W.C."/>
            <person name="Fouts D.E."/>
        </authorList>
    </citation>
    <scope>NUCLEOTIDE SEQUENCE [LARGE SCALE GENOMIC DNA]</scope>
    <source>
        <strain evidence="2 3">200701203</strain>
    </source>
</reference>
<accession>M3GJ91</accession>
<dbReference type="GO" id="GO:0005737">
    <property type="term" value="C:cytoplasm"/>
    <property type="evidence" value="ECO:0007669"/>
    <property type="project" value="TreeGrafter"/>
</dbReference>
<evidence type="ECO:0000313" key="2">
    <source>
        <dbReference type="EMBL" id="EMG01022.1"/>
    </source>
</evidence>
<dbReference type="Gene3D" id="3.40.1480.10">
    <property type="entry name" value="MOFRL domain"/>
    <property type="match status" value="1"/>
</dbReference>
<proteinExistence type="predicted"/>
<dbReference type="InterPro" id="IPR007835">
    <property type="entry name" value="MOFRL"/>
</dbReference>
<dbReference type="BioCyc" id="LBOR1193007:G11KN-2901-MONOMER"/>
<organism evidence="2 3">
    <name type="scientific">Leptospira borgpetersenii str. 200701203</name>
    <dbReference type="NCBI Taxonomy" id="1193007"/>
    <lineage>
        <taxon>Bacteria</taxon>
        <taxon>Pseudomonadati</taxon>
        <taxon>Spirochaetota</taxon>
        <taxon>Spirochaetia</taxon>
        <taxon>Leptospirales</taxon>
        <taxon>Leptospiraceae</taxon>
        <taxon>Leptospira</taxon>
    </lineage>
</organism>
<evidence type="ECO:0000259" key="1">
    <source>
        <dbReference type="Pfam" id="PF05161"/>
    </source>
</evidence>
<dbReference type="PANTHER" id="PTHR12227:SF0">
    <property type="entry name" value="GLYCERATE KINASE"/>
    <property type="match status" value="1"/>
</dbReference>
<protein>
    <submittedName>
        <fullName evidence="2">MOFRL family protein</fullName>
    </submittedName>
</protein>
<gene>
    <name evidence="2" type="ORF">LEP1GSC123_3633</name>
</gene>
<dbReference type="Pfam" id="PF05161">
    <property type="entry name" value="MOFRL"/>
    <property type="match status" value="1"/>
</dbReference>
<dbReference type="SUPFAM" id="SSF82544">
    <property type="entry name" value="GckA/TtuD-like"/>
    <property type="match status" value="1"/>
</dbReference>
<evidence type="ECO:0000313" key="3">
    <source>
        <dbReference type="Proteomes" id="UP000011783"/>
    </source>
</evidence>
<dbReference type="EMBL" id="AKWO02000037">
    <property type="protein sequence ID" value="EMG01022.1"/>
    <property type="molecule type" value="Genomic_DNA"/>
</dbReference>
<comment type="caution">
    <text evidence="2">The sequence shown here is derived from an EMBL/GenBank/DDBJ whole genome shotgun (WGS) entry which is preliminary data.</text>
</comment>
<dbReference type="AlphaFoldDB" id="M3GJ91"/>
<dbReference type="Proteomes" id="UP000011783">
    <property type="component" value="Unassembled WGS sequence"/>
</dbReference>
<feature type="domain" description="MOFRL" evidence="1">
    <location>
        <begin position="34"/>
        <end position="137"/>
    </location>
</feature>
<name>M3GJ91_LEPBO</name>
<sequence length="146" mass="15426">MFLTSSLSCEAKEAGFFLGSIARENIKTTTSPLLILCGGETTVTHDGSGKGGRNQELALAFSQQISDCKGITLLSLATDGTDGPTDAAGAIVDGTTWKKISKTNDARISLKTHNSYEVLKRADSLVFTGATGTNVNDIQLLWMNPN</sequence>